<sequence length="602" mass="68995">MVVNKGYLGELEKFRGSLVFSSLLLDLELEHDEEEECHCWLWGLDVDVEVVVEGCNGNERRGVGRVSPNMDEDLVKRNTDCVYFLASPLTCKKGAECEYRHNEIARLNPRDCWYWLSGQCLNPTCAFRHPPLDGHTGGPSEPKQSSLPTNKTMVPCYFFFNGFCNKGDRCSFLHGPDDSYFTAKPVKNDNGSTDALKIENKTSSGNRTGVASTSTETHFDQSLTVPKDLSDFELQPKEDHQLSLSKNVKQQGNCLEISALEYKEATVTRSDALFQDDGFVHNISRLCTEQSSEEHVNSHIEPEERWESSPHSPGFDVLVHDESENLGYEENSEYLSVLDRDDQELNEQYLGYQFKDPVECDAMCPEVDILYEQETYDGYRCLDKDLTHANGRIVHAYSGEMILDSILSRKRIRMSAEMTAYDKNLDLRDHLRRRREINGPSVTGFLRRHESSSLMVKNQEWHQRHGIDPQLSRRLTSQLGFSAIDSIGEVETLSVANKHRLFRHSQQHRPRKHYKEKLAKRQFLPPKIYGKPILKQRRFIHGSTTFSGPKTLAEIKEEKRKAEESLHCKSTSTDFQDPKPLSEILKDKRTVDQVRDGNTCNF</sequence>
<evidence type="ECO:0000313" key="10">
    <source>
        <dbReference type="Proteomes" id="UP001367508"/>
    </source>
</evidence>
<dbReference type="PROSITE" id="PS50103">
    <property type="entry name" value="ZF_C3H1"/>
    <property type="match status" value="3"/>
</dbReference>
<dbReference type="FunFam" id="4.10.1000.10:FF:000021">
    <property type="entry name" value="Zinc finger CCCH domain-containing protein 17"/>
    <property type="match status" value="1"/>
</dbReference>
<dbReference type="AlphaFoldDB" id="A0AAN9L6J8"/>
<feature type="compositionally biased region" description="Polar residues" evidence="7">
    <location>
        <begin position="201"/>
        <end position="218"/>
    </location>
</feature>
<dbReference type="SMART" id="SM00356">
    <property type="entry name" value="ZnF_C3H1"/>
    <property type="match status" value="3"/>
</dbReference>
<dbReference type="EMBL" id="JAYMYQ010000005">
    <property type="protein sequence ID" value="KAK7330134.1"/>
    <property type="molecule type" value="Genomic_DNA"/>
</dbReference>
<reference evidence="9 10" key="1">
    <citation type="submission" date="2024-01" db="EMBL/GenBank/DDBJ databases">
        <title>The genomes of 5 underutilized Papilionoideae crops provide insights into root nodulation and disease resistanc.</title>
        <authorList>
            <person name="Jiang F."/>
        </authorList>
    </citation>
    <scope>NUCLEOTIDE SEQUENCE [LARGE SCALE GENOMIC DNA]</scope>
    <source>
        <strain evidence="9">LVBAO_FW01</strain>
        <tissue evidence="9">Leaves</tissue>
    </source>
</reference>
<comment type="caution">
    <text evidence="9">The sequence shown here is derived from an EMBL/GenBank/DDBJ whole genome shotgun (WGS) entry which is preliminary data.</text>
</comment>
<keyword evidence="10" id="KW-1185">Reference proteome</keyword>
<organism evidence="9 10">
    <name type="scientific">Canavalia gladiata</name>
    <name type="common">Sword bean</name>
    <name type="synonym">Dolichos gladiatus</name>
    <dbReference type="NCBI Taxonomy" id="3824"/>
    <lineage>
        <taxon>Eukaryota</taxon>
        <taxon>Viridiplantae</taxon>
        <taxon>Streptophyta</taxon>
        <taxon>Embryophyta</taxon>
        <taxon>Tracheophyta</taxon>
        <taxon>Spermatophyta</taxon>
        <taxon>Magnoliopsida</taxon>
        <taxon>eudicotyledons</taxon>
        <taxon>Gunneridae</taxon>
        <taxon>Pentapetalae</taxon>
        <taxon>rosids</taxon>
        <taxon>fabids</taxon>
        <taxon>Fabales</taxon>
        <taxon>Fabaceae</taxon>
        <taxon>Papilionoideae</taxon>
        <taxon>50 kb inversion clade</taxon>
        <taxon>NPAAA clade</taxon>
        <taxon>indigoferoid/millettioid clade</taxon>
        <taxon>Phaseoleae</taxon>
        <taxon>Canavalia</taxon>
    </lineage>
</organism>
<dbReference type="InterPro" id="IPR036855">
    <property type="entry name" value="Znf_CCCH_sf"/>
</dbReference>
<dbReference type="SUPFAM" id="SSF90229">
    <property type="entry name" value="CCCH zinc finger"/>
    <property type="match status" value="1"/>
</dbReference>
<name>A0AAN9L6J8_CANGL</name>
<keyword evidence="1 6" id="KW-0479">Metal-binding</keyword>
<dbReference type="PANTHER" id="PTHR15725">
    <property type="entry name" value="ZN-FINGER, C-X8-C-X5-C-X3-H TYPE-CONTAINING"/>
    <property type="match status" value="1"/>
</dbReference>
<feature type="zinc finger region" description="C3H1-type" evidence="6">
    <location>
        <begin position="76"/>
        <end position="104"/>
    </location>
</feature>
<evidence type="ECO:0000256" key="7">
    <source>
        <dbReference type="SAM" id="MobiDB-lite"/>
    </source>
</evidence>
<keyword evidence="4 6" id="KW-0862">Zinc</keyword>
<keyword evidence="3 6" id="KW-0863">Zinc-finger</keyword>
<evidence type="ECO:0000256" key="5">
    <source>
        <dbReference type="ARBA" id="ARBA00023125"/>
    </source>
</evidence>
<dbReference type="Gene3D" id="4.10.1000.10">
    <property type="entry name" value="Zinc finger, CCCH-type"/>
    <property type="match status" value="2"/>
</dbReference>
<feature type="region of interest" description="Disordered" evidence="7">
    <location>
        <begin position="197"/>
        <end position="218"/>
    </location>
</feature>
<evidence type="ECO:0000256" key="4">
    <source>
        <dbReference type="ARBA" id="ARBA00022833"/>
    </source>
</evidence>
<evidence type="ECO:0000256" key="2">
    <source>
        <dbReference type="ARBA" id="ARBA00022737"/>
    </source>
</evidence>
<dbReference type="GO" id="GO:0003677">
    <property type="term" value="F:DNA binding"/>
    <property type="evidence" value="ECO:0007669"/>
    <property type="project" value="UniProtKB-KW"/>
</dbReference>
<dbReference type="GO" id="GO:0008270">
    <property type="term" value="F:zinc ion binding"/>
    <property type="evidence" value="ECO:0007669"/>
    <property type="project" value="UniProtKB-KW"/>
</dbReference>
<dbReference type="Proteomes" id="UP001367508">
    <property type="component" value="Unassembled WGS sequence"/>
</dbReference>
<evidence type="ECO:0000256" key="6">
    <source>
        <dbReference type="PROSITE-ProRule" id="PRU00723"/>
    </source>
</evidence>
<dbReference type="PANTHER" id="PTHR15725:SF0">
    <property type="entry name" value="ZINC FINGER CCCH DOMAIN-CONTAINING PROTEIN 32-LIKE"/>
    <property type="match status" value="1"/>
</dbReference>
<dbReference type="Pfam" id="PF15663">
    <property type="entry name" value="zf-CCCH_3"/>
    <property type="match status" value="1"/>
</dbReference>
<evidence type="ECO:0000259" key="8">
    <source>
        <dbReference type="PROSITE" id="PS50103"/>
    </source>
</evidence>
<evidence type="ECO:0000313" key="9">
    <source>
        <dbReference type="EMBL" id="KAK7330134.1"/>
    </source>
</evidence>
<dbReference type="InterPro" id="IPR000571">
    <property type="entry name" value="Znf_CCCH"/>
</dbReference>
<dbReference type="GO" id="GO:0003729">
    <property type="term" value="F:mRNA binding"/>
    <property type="evidence" value="ECO:0007669"/>
    <property type="project" value="TreeGrafter"/>
</dbReference>
<dbReference type="InterPro" id="IPR041686">
    <property type="entry name" value="Znf-CCCH_3"/>
</dbReference>
<feature type="domain" description="C3H1-type" evidence="8">
    <location>
        <begin position="106"/>
        <end position="132"/>
    </location>
</feature>
<accession>A0AAN9L6J8</accession>
<keyword evidence="2" id="KW-0677">Repeat</keyword>
<proteinExistence type="predicted"/>
<evidence type="ECO:0000256" key="3">
    <source>
        <dbReference type="ARBA" id="ARBA00022771"/>
    </source>
</evidence>
<feature type="zinc finger region" description="C3H1-type" evidence="6">
    <location>
        <begin position="150"/>
        <end position="177"/>
    </location>
</feature>
<keyword evidence="5" id="KW-0238">DNA-binding</keyword>
<feature type="domain" description="C3H1-type" evidence="8">
    <location>
        <begin position="150"/>
        <end position="177"/>
    </location>
</feature>
<dbReference type="Pfam" id="PF00642">
    <property type="entry name" value="zf-CCCH"/>
    <property type="match status" value="1"/>
</dbReference>
<gene>
    <name evidence="9" type="ORF">VNO77_24320</name>
</gene>
<feature type="domain" description="C3H1-type" evidence="8">
    <location>
        <begin position="76"/>
        <end position="104"/>
    </location>
</feature>
<protein>
    <recommendedName>
        <fullName evidence="8">C3H1-type domain-containing protein</fullName>
    </recommendedName>
</protein>
<evidence type="ECO:0000256" key="1">
    <source>
        <dbReference type="ARBA" id="ARBA00022723"/>
    </source>
</evidence>
<feature type="zinc finger region" description="C3H1-type" evidence="6">
    <location>
        <begin position="106"/>
        <end position="132"/>
    </location>
</feature>